<dbReference type="GO" id="GO:0031048">
    <property type="term" value="P:regulatory ncRNA-mediated heterochromatin formation"/>
    <property type="evidence" value="ECO:0007669"/>
    <property type="project" value="TreeGrafter"/>
</dbReference>
<dbReference type="InterPro" id="IPR048263">
    <property type="entry name" value="Arb2"/>
</dbReference>
<feature type="domain" description="Arb2" evidence="2">
    <location>
        <begin position="15"/>
        <end position="151"/>
    </location>
</feature>
<name>R7YWM7_CONA1</name>
<accession>R7YWM7</accession>
<feature type="compositionally biased region" description="Basic and acidic residues" evidence="1">
    <location>
        <begin position="541"/>
        <end position="563"/>
    </location>
</feature>
<sequence>MFRRQPGSLPKDPIFQDALKETGHFIADDGTIRQVNKPKEFFVFRATDNERFNEVRKEAVNGAIRKELKKRMIKEGMQVWYLPQLQTRKPKEAHVPILTTPPQVLRRCKRVIVVVNEDSQDLGVFAWRDIGGEPGLDGGSVLGIVKELNRRFSNPVNCSWPVGQESSSDSDDTPTAEVPSDCNEATQVAKDLKKIHYPDAPGLIVLNSGQLRYSPKENRAMNTITWHDRPRKSALHPMSPVDEDWNTVPGHRNALQHIKWVFDRISTDSNWVSPKAEIYVVALNSGARHMLQLLDEEWPKYSRLITAMAITQSYGVAENIDNPELRCFLRRRCRAWMGSDAPLNAPIALPEGSNPSTPQPSYTISELSNGMDETVYYPTFSTGEWLFAEQIFPAIQTHVLDWFEEVARDAFGYKNPEFELYVAPPEPETVEPVEPVEDESEPVLPHDSQQGPGTDAASSTVLADGVGVLGAFPASDDAFDYATADEAEPALGSWGKPESPEKVMIAGTLVPKSMAEMAGLGGLVTERASTRTPEMDLEVQLEDKDKKKDDEEGVQDRKDSQVV</sequence>
<dbReference type="AlphaFoldDB" id="R7YWM7"/>
<evidence type="ECO:0000259" key="2">
    <source>
        <dbReference type="Pfam" id="PF22749"/>
    </source>
</evidence>
<feature type="region of interest" description="Disordered" evidence="1">
    <location>
        <begin position="161"/>
        <end position="180"/>
    </location>
</feature>
<keyword evidence="4" id="KW-1185">Reference proteome</keyword>
<dbReference type="Pfam" id="PF22749">
    <property type="entry name" value="Arb2"/>
    <property type="match status" value="2"/>
</dbReference>
<dbReference type="Proteomes" id="UP000016924">
    <property type="component" value="Unassembled WGS sequence"/>
</dbReference>
<dbReference type="InterPro" id="IPR053858">
    <property type="entry name" value="Arb2_dom"/>
</dbReference>
<dbReference type="OrthoDB" id="421951at2759"/>
<reference evidence="4" key="1">
    <citation type="submission" date="2012-06" db="EMBL/GenBank/DDBJ databases">
        <title>The genome sequence of Coniosporium apollinis CBS 100218.</title>
        <authorList>
            <consortium name="The Broad Institute Genome Sequencing Platform"/>
            <person name="Cuomo C."/>
            <person name="Gorbushina A."/>
            <person name="Noack S."/>
            <person name="Walker B."/>
            <person name="Young S.K."/>
            <person name="Zeng Q."/>
            <person name="Gargeya S."/>
            <person name="Fitzgerald M."/>
            <person name="Haas B."/>
            <person name="Abouelleil A."/>
            <person name="Alvarado L."/>
            <person name="Arachchi H.M."/>
            <person name="Berlin A.M."/>
            <person name="Chapman S.B."/>
            <person name="Goldberg J."/>
            <person name="Griggs A."/>
            <person name="Gujja S."/>
            <person name="Hansen M."/>
            <person name="Howarth C."/>
            <person name="Imamovic A."/>
            <person name="Larimer J."/>
            <person name="McCowan C."/>
            <person name="Montmayeur A."/>
            <person name="Murphy C."/>
            <person name="Neiman D."/>
            <person name="Pearson M."/>
            <person name="Priest M."/>
            <person name="Roberts A."/>
            <person name="Saif S."/>
            <person name="Shea T."/>
            <person name="Sisk P."/>
            <person name="Sykes S."/>
            <person name="Wortman J."/>
            <person name="Nusbaum C."/>
            <person name="Birren B."/>
        </authorList>
    </citation>
    <scope>NUCLEOTIDE SEQUENCE [LARGE SCALE GENOMIC DNA]</scope>
    <source>
        <strain evidence="4">CBS 100218</strain>
    </source>
</reference>
<evidence type="ECO:0000256" key="1">
    <source>
        <dbReference type="SAM" id="MobiDB-lite"/>
    </source>
</evidence>
<dbReference type="HOGENOM" id="CLU_027515_1_0_1"/>
<gene>
    <name evidence="3" type="ORF">W97_05597</name>
</gene>
<feature type="domain" description="Arb2" evidence="2">
    <location>
        <begin position="199"/>
        <end position="343"/>
    </location>
</feature>
<dbReference type="GeneID" id="19902908"/>
<feature type="region of interest" description="Disordered" evidence="1">
    <location>
        <begin position="524"/>
        <end position="563"/>
    </location>
</feature>
<protein>
    <recommendedName>
        <fullName evidence="2">Arb2 domain-containing protein</fullName>
    </recommendedName>
</protein>
<dbReference type="RefSeq" id="XP_007781521.1">
    <property type="nucleotide sequence ID" value="XM_007783331.1"/>
</dbReference>
<dbReference type="PANTHER" id="PTHR21357:SF4">
    <property type="entry name" value="FAM172 FAMILY PROTEIN HOMOLOG CG10038"/>
    <property type="match status" value="1"/>
</dbReference>
<evidence type="ECO:0000313" key="4">
    <source>
        <dbReference type="Proteomes" id="UP000016924"/>
    </source>
</evidence>
<dbReference type="OMA" id="HATNNER"/>
<dbReference type="STRING" id="1168221.R7YWM7"/>
<feature type="compositionally biased region" description="Acidic residues" evidence="1">
    <location>
        <begin position="428"/>
        <end position="441"/>
    </location>
</feature>
<proteinExistence type="predicted"/>
<evidence type="ECO:0000313" key="3">
    <source>
        <dbReference type="EMBL" id="EON66204.1"/>
    </source>
</evidence>
<dbReference type="PANTHER" id="PTHR21357">
    <property type="entry name" value="FAM172 FAMILY PROTEIN HOMOLOG CG10038"/>
    <property type="match status" value="1"/>
</dbReference>
<feature type="compositionally biased region" description="Polar residues" evidence="1">
    <location>
        <begin position="447"/>
        <end position="458"/>
    </location>
</feature>
<organism evidence="3 4">
    <name type="scientific">Coniosporium apollinis (strain CBS 100218)</name>
    <name type="common">Rock-inhabiting black yeast</name>
    <dbReference type="NCBI Taxonomy" id="1168221"/>
    <lineage>
        <taxon>Eukaryota</taxon>
        <taxon>Fungi</taxon>
        <taxon>Dikarya</taxon>
        <taxon>Ascomycota</taxon>
        <taxon>Pezizomycotina</taxon>
        <taxon>Dothideomycetes</taxon>
        <taxon>Dothideomycetes incertae sedis</taxon>
        <taxon>Coniosporium</taxon>
    </lineage>
</organism>
<dbReference type="GO" id="GO:0035197">
    <property type="term" value="F:siRNA binding"/>
    <property type="evidence" value="ECO:0007669"/>
    <property type="project" value="TreeGrafter"/>
</dbReference>
<dbReference type="EMBL" id="JH767579">
    <property type="protein sequence ID" value="EON66204.1"/>
    <property type="molecule type" value="Genomic_DNA"/>
</dbReference>
<dbReference type="GO" id="GO:0005634">
    <property type="term" value="C:nucleus"/>
    <property type="evidence" value="ECO:0007669"/>
    <property type="project" value="TreeGrafter"/>
</dbReference>
<feature type="region of interest" description="Disordered" evidence="1">
    <location>
        <begin position="428"/>
        <end position="458"/>
    </location>
</feature>
<dbReference type="eggNOG" id="ENOG502SGUN">
    <property type="taxonomic scope" value="Eukaryota"/>
</dbReference>